<dbReference type="PANTHER" id="PTHR18964:SF149">
    <property type="entry name" value="BIFUNCTIONAL UDP-N-ACETYLGLUCOSAMINE 2-EPIMERASE_N-ACETYLMANNOSAMINE KINASE"/>
    <property type="match status" value="1"/>
</dbReference>
<dbReference type="Gene3D" id="1.10.10.10">
    <property type="entry name" value="Winged helix-like DNA-binding domain superfamily/Winged helix DNA-binding domain"/>
    <property type="match status" value="1"/>
</dbReference>
<dbReference type="OrthoDB" id="3464494at2"/>
<keyword evidence="3" id="KW-1185">Reference proteome</keyword>
<proteinExistence type="inferred from homology"/>
<dbReference type="SUPFAM" id="SSF53067">
    <property type="entry name" value="Actin-like ATPase domain"/>
    <property type="match status" value="1"/>
</dbReference>
<dbReference type="KEGG" id="moj:D7D94_03225"/>
<dbReference type="SUPFAM" id="SSF46785">
    <property type="entry name" value="Winged helix' DNA-binding domain"/>
    <property type="match status" value="1"/>
</dbReference>
<reference evidence="2 3" key="1">
    <citation type="submission" date="2018-09" db="EMBL/GenBank/DDBJ databases">
        <title>Whole genome sequencing of Microbacterium oryzae strain MB-10T.</title>
        <authorList>
            <person name="Das S.K."/>
        </authorList>
    </citation>
    <scope>NUCLEOTIDE SEQUENCE [LARGE SCALE GENOMIC DNA]</scope>
    <source>
        <strain evidence="2 3">MB-10</strain>
    </source>
</reference>
<protein>
    <submittedName>
        <fullName evidence="2">ROK family transcriptional regulator</fullName>
    </submittedName>
</protein>
<dbReference type="InterPro" id="IPR036390">
    <property type="entry name" value="WH_DNA-bd_sf"/>
</dbReference>
<dbReference type="EMBL" id="CP032550">
    <property type="protein sequence ID" value="QGU26786.1"/>
    <property type="molecule type" value="Genomic_DNA"/>
</dbReference>
<organism evidence="2 3">
    <name type="scientific">Microbacterium oryzae</name>
    <dbReference type="NCBI Taxonomy" id="743009"/>
    <lineage>
        <taxon>Bacteria</taxon>
        <taxon>Bacillati</taxon>
        <taxon>Actinomycetota</taxon>
        <taxon>Actinomycetes</taxon>
        <taxon>Micrococcales</taxon>
        <taxon>Microbacteriaceae</taxon>
        <taxon>Microbacterium</taxon>
    </lineage>
</organism>
<dbReference type="Gene3D" id="3.30.420.40">
    <property type="match status" value="2"/>
</dbReference>
<evidence type="ECO:0000313" key="3">
    <source>
        <dbReference type="Proteomes" id="UP000422989"/>
    </source>
</evidence>
<dbReference type="InterPro" id="IPR043129">
    <property type="entry name" value="ATPase_NBD"/>
</dbReference>
<dbReference type="Proteomes" id="UP000422989">
    <property type="component" value="Chromosome"/>
</dbReference>
<sequence length="380" mass="39990">MMVWDPRDRAAQEVALEVLLHGPLSRTDIARRLNFAPATLTRASSELIAGGLLVESGQIVEGRGRPSTLLDVVAESHHFLGVKVSVDTLTAVVVNLRGESVTPIRIVRHEGDPQEVADCVVSLTSYFSTEFVLDGIGIAVGGVVGDDDLIESAPFLKWNAVPLAAMVEGATGLRTACANDLEAYTRAVHWFGEGSGHSNFAVLTLGVGVGYGCVANGAPLLGPDSGVGLVGHWPLDPLGPTCSQGHRGCAESMLTTPFIERQAAEALGQHQPWPSLLDLHHQGNEAVRSIFERAGLAFGKLVAAVANLTAPELVIVGGEGIGLIRDTLPAVQAAVLQQRDPRASPVPMVLTTDSNEEWCRGAAVPALQRFVLNRGHASAS</sequence>
<name>A0A6I6DRU0_9MICO</name>
<dbReference type="InterPro" id="IPR036388">
    <property type="entry name" value="WH-like_DNA-bd_sf"/>
</dbReference>
<dbReference type="InterPro" id="IPR000600">
    <property type="entry name" value="ROK"/>
</dbReference>
<comment type="similarity">
    <text evidence="1">Belongs to the ROK (NagC/XylR) family.</text>
</comment>
<gene>
    <name evidence="2" type="ORF">D7D94_03225</name>
</gene>
<dbReference type="AlphaFoldDB" id="A0A6I6DRU0"/>
<evidence type="ECO:0000256" key="1">
    <source>
        <dbReference type="ARBA" id="ARBA00006479"/>
    </source>
</evidence>
<accession>A0A6I6DRU0</accession>
<evidence type="ECO:0000313" key="2">
    <source>
        <dbReference type="EMBL" id="QGU26786.1"/>
    </source>
</evidence>
<dbReference type="PANTHER" id="PTHR18964">
    <property type="entry name" value="ROK (REPRESSOR, ORF, KINASE) FAMILY"/>
    <property type="match status" value="1"/>
</dbReference>
<dbReference type="Pfam" id="PF00480">
    <property type="entry name" value="ROK"/>
    <property type="match status" value="1"/>
</dbReference>